<proteinExistence type="predicted"/>
<dbReference type="PROSITE" id="PS00600">
    <property type="entry name" value="AA_TRANSFER_CLASS_3"/>
    <property type="match status" value="1"/>
</dbReference>
<evidence type="ECO:0000313" key="5">
    <source>
        <dbReference type="Proteomes" id="UP000037660"/>
    </source>
</evidence>
<dbReference type="InterPro" id="IPR050103">
    <property type="entry name" value="Class-III_PLP-dep_AT"/>
</dbReference>
<dbReference type="EMBL" id="BBYR01000081">
    <property type="protein sequence ID" value="GAP38570.1"/>
    <property type="molecule type" value="Genomic_DNA"/>
</dbReference>
<evidence type="ECO:0000256" key="1">
    <source>
        <dbReference type="ARBA" id="ARBA00001933"/>
    </source>
</evidence>
<dbReference type="GO" id="GO:0004587">
    <property type="term" value="F:ornithine aminotransferase activity"/>
    <property type="evidence" value="ECO:0007669"/>
    <property type="project" value="UniProtKB-EC"/>
</dbReference>
<keyword evidence="5" id="KW-1185">Reference proteome</keyword>
<dbReference type="EC" id="2.6.1.13" evidence="4"/>
<keyword evidence="4" id="KW-0808">Transferase</keyword>
<keyword evidence="3" id="KW-0663">Pyridoxal phosphate</keyword>
<dbReference type="InterPro" id="IPR015422">
    <property type="entry name" value="PyrdxlP-dep_Trfase_small"/>
</dbReference>
<accession>A0A0K8P8Q3</accession>
<sequence>MVPPPGYLRAVREICTRRGVLMIADEVQTGLGRTGARLAVDHEGVRPDGLTLGKALGGGLLPVSAFLASEELMGVFTPGDHGSTFGGNPLGAAVGLAALDLLEREGLAARAAVLGEHLLGRLRALRHPAIRAVRGRGLLVGVDLDPAVVGARAVCEGLLEEGVLSKDTHDTVVRFAPPLVIGEAELDAAVEALGRVLGRGR</sequence>
<dbReference type="GO" id="GO:0042802">
    <property type="term" value="F:identical protein binding"/>
    <property type="evidence" value="ECO:0007669"/>
    <property type="project" value="TreeGrafter"/>
</dbReference>
<dbReference type="InterPro" id="IPR015424">
    <property type="entry name" value="PyrdxlP-dep_Trfase"/>
</dbReference>
<dbReference type="GO" id="GO:0055129">
    <property type="term" value="P:L-proline biosynthetic process"/>
    <property type="evidence" value="ECO:0007669"/>
    <property type="project" value="UniProtKB-UniPathway"/>
</dbReference>
<dbReference type="AlphaFoldDB" id="A0A0K8P8Q3"/>
<dbReference type="Gene3D" id="3.40.640.10">
    <property type="entry name" value="Type I PLP-dependent aspartate aminotransferase-like (Major domain)"/>
    <property type="match status" value="1"/>
</dbReference>
<protein>
    <submittedName>
        <fullName evidence="4">Ornithine aminotransferase</fullName>
        <ecNumber evidence="4">2.6.1.13</ecNumber>
    </submittedName>
</protein>
<dbReference type="InterPro" id="IPR005814">
    <property type="entry name" value="Aminotrans_3"/>
</dbReference>
<evidence type="ECO:0000256" key="3">
    <source>
        <dbReference type="ARBA" id="ARBA00022898"/>
    </source>
</evidence>
<keyword evidence="2 4" id="KW-0032">Aminotransferase</keyword>
<gene>
    <name evidence="4" type="ORF">ISF6_5123</name>
</gene>
<dbReference type="Proteomes" id="UP000037660">
    <property type="component" value="Unassembled WGS sequence"/>
</dbReference>
<name>A0A0K8P8Q3_PISS1</name>
<dbReference type="SUPFAM" id="SSF53383">
    <property type="entry name" value="PLP-dependent transferases"/>
    <property type="match status" value="1"/>
</dbReference>
<dbReference type="GO" id="GO:0030170">
    <property type="term" value="F:pyridoxal phosphate binding"/>
    <property type="evidence" value="ECO:0007669"/>
    <property type="project" value="InterPro"/>
</dbReference>
<dbReference type="STRING" id="1547922.ISF6_5123"/>
<reference evidence="5" key="1">
    <citation type="submission" date="2015-07" db="EMBL/GenBank/DDBJ databases">
        <title>Discovery of a poly(ethylene terephthalate assimilation.</title>
        <authorList>
            <person name="Yoshida S."/>
            <person name="Hiraga K."/>
            <person name="Takehana T."/>
            <person name="Taniguchi I."/>
            <person name="Yamaji H."/>
            <person name="Maeda Y."/>
            <person name="Toyohara K."/>
            <person name="Miyamoto K."/>
            <person name="Kimura Y."/>
            <person name="Oda K."/>
        </authorList>
    </citation>
    <scope>NUCLEOTIDE SEQUENCE [LARGE SCALE GENOMIC DNA]</scope>
    <source>
        <strain evidence="5">NBRC 110686 / TISTR 2288 / 201-F6</strain>
    </source>
</reference>
<organism evidence="4 5">
    <name type="scientific">Piscinibacter sakaiensis</name>
    <name type="common">Ideonella sakaiensis</name>
    <dbReference type="NCBI Taxonomy" id="1547922"/>
    <lineage>
        <taxon>Bacteria</taxon>
        <taxon>Pseudomonadati</taxon>
        <taxon>Pseudomonadota</taxon>
        <taxon>Betaproteobacteria</taxon>
        <taxon>Burkholderiales</taxon>
        <taxon>Sphaerotilaceae</taxon>
        <taxon>Piscinibacter</taxon>
    </lineage>
</organism>
<comment type="caution">
    <text evidence="4">The sequence shown here is derived from an EMBL/GenBank/DDBJ whole genome shotgun (WGS) entry which is preliminary data.</text>
</comment>
<dbReference type="Pfam" id="PF00202">
    <property type="entry name" value="Aminotran_3"/>
    <property type="match status" value="1"/>
</dbReference>
<dbReference type="Gene3D" id="3.90.1150.10">
    <property type="entry name" value="Aspartate Aminotransferase, domain 1"/>
    <property type="match status" value="1"/>
</dbReference>
<reference evidence="4 5" key="2">
    <citation type="journal article" date="2016" name="Science">
        <title>A bacterium that degrades and assimilates poly(ethylene terephthalate).</title>
        <authorList>
            <person name="Yoshida S."/>
            <person name="Hiraga K."/>
            <person name="Takehana T."/>
            <person name="Taniguchi I."/>
            <person name="Yamaji H."/>
            <person name="Maeda Y."/>
            <person name="Toyohara K."/>
            <person name="Miyamoto K."/>
            <person name="Kimura Y."/>
            <person name="Oda K."/>
        </authorList>
    </citation>
    <scope>NUCLEOTIDE SEQUENCE [LARGE SCALE GENOMIC DNA]</scope>
    <source>
        <strain evidence="5">NBRC 110686 / TISTR 2288 / 201-F6</strain>
    </source>
</reference>
<comment type="cofactor">
    <cofactor evidence="1">
        <name>pyridoxal 5'-phosphate</name>
        <dbReference type="ChEBI" id="CHEBI:597326"/>
    </cofactor>
</comment>
<dbReference type="InterPro" id="IPR049704">
    <property type="entry name" value="Aminotrans_3_PPA_site"/>
</dbReference>
<dbReference type="PANTHER" id="PTHR11986:SF18">
    <property type="entry name" value="ORNITHINE AMINOTRANSFERASE, MITOCHONDRIAL"/>
    <property type="match status" value="1"/>
</dbReference>
<dbReference type="PANTHER" id="PTHR11986">
    <property type="entry name" value="AMINOTRANSFERASE CLASS III"/>
    <property type="match status" value="1"/>
</dbReference>
<evidence type="ECO:0000313" key="4">
    <source>
        <dbReference type="EMBL" id="GAP38570.1"/>
    </source>
</evidence>
<dbReference type="UniPathway" id="UPA00098">
    <property type="reaction ID" value="UER00358"/>
</dbReference>
<evidence type="ECO:0000256" key="2">
    <source>
        <dbReference type="ARBA" id="ARBA00022576"/>
    </source>
</evidence>
<dbReference type="InterPro" id="IPR015421">
    <property type="entry name" value="PyrdxlP-dep_Trfase_major"/>
</dbReference>